<protein>
    <submittedName>
        <fullName evidence="8">MFS transporter</fullName>
    </submittedName>
</protein>
<evidence type="ECO:0000256" key="2">
    <source>
        <dbReference type="ARBA" id="ARBA00022448"/>
    </source>
</evidence>
<feature type="transmembrane region" description="Helical" evidence="6">
    <location>
        <begin position="166"/>
        <end position="187"/>
    </location>
</feature>
<evidence type="ECO:0000256" key="6">
    <source>
        <dbReference type="SAM" id="Phobius"/>
    </source>
</evidence>
<comment type="subcellular location">
    <subcellularLocation>
        <location evidence="1">Cell membrane</location>
        <topology evidence="1">Multi-pass membrane protein</topology>
    </subcellularLocation>
</comment>
<evidence type="ECO:0000256" key="5">
    <source>
        <dbReference type="ARBA" id="ARBA00023136"/>
    </source>
</evidence>
<feature type="transmembrane region" description="Helical" evidence="6">
    <location>
        <begin position="428"/>
        <end position="448"/>
    </location>
</feature>
<evidence type="ECO:0000313" key="9">
    <source>
        <dbReference type="Proteomes" id="UP001596186"/>
    </source>
</evidence>
<gene>
    <name evidence="8" type="ORF">ACFP1F_03575</name>
</gene>
<feature type="transmembrane region" description="Helical" evidence="6">
    <location>
        <begin position="199"/>
        <end position="221"/>
    </location>
</feature>
<evidence type="ECO:0000259" key="7">
    <source>
        <dbReference type="PROSITE" id="PS50850"/>
    </source>
</evidence>
<feature type="transmembrane region" description="Helical" evidence="6">
    <location>
        <begin position="302"/>
        <end position="319"/>
    </location>
</feature>
<evidence type="ECO:0000313" key="8">
    <source>
        <dbReference type="EMBL" id="MFC6322845.1"/>
    </source>
</evidence>
<dbReference type="PROSITE" id="PS50850">
    <property type="entry name" value="MFS"/>
    <property type="match status" value="1"/>
</dbReference>
<dbReference type="Pfam" id="PF07690">
    <property type="entry name" value="MFS_1"/>
    <property type="match status" value="1"/>
</dbReference>
<organism evidence="8 9">
    <name type="scientific">Companilactobacillus baiquanensis</name>
    <dbReference type="NCBI Taxonomy" id="2486005"/>
    <lineage>
        <taxon>Bacteria</taxon>
        <taxon>Bacillati</taxon>
        <taxon>Bacillota</taxon>
        <taxon>Bacilli</taxon>
        <taxon>Lactobacillales</taxon>
        <taxon>Lactobacillaceae</taxon>
        <taxon>Companilactobacillus</taxon>
    </lineage>
</organism>
<evidence type="ECO:0000256" key="3">
    <source>
        <dbReference type="ARBA" id="ARBA00022692"/>
    </source>
</evidence>
<dbReference type="PANTHER" id="PTHR42718">
    <property type="entry name" value="MAJOR FACILITATOR SUPERFAMILY MULTIDRUG TRANSPORTER MFSC"/>
    <property type="match status" value="1"/>
</dbReference>
<feature type="transmembrane region" description="Helical" evidence="6">
    <location>
        <begin position="331"/>
        <end position="349"/>
    </location>
</feature>
<dbReference type="InterPro" id="IPR011701">
    <property type="entry name" value="MFS"/>
</dbReference>
<feature type="transmembrane region" description="Helical" evidence="6">
    <location>
        <begin position="227"/>
        <end position="245"/>
    </location>
</feature>
<feature type="transmembrane region" description="Helical" evidence="6">
    <location>
        <begin position="139"/>
        <end position="160"/>
    </location>
</feature>
<dbReference type="RefSeq" id="WP_377728904.1">
    <property type="nucleotide sequence ID" value="NZ_JBHSSN010000004.1"/>
</dbReference>
<dbReference type="Gene3D" id="1.20.1250.20">
    <property type="entry name" value="MFS general substrate transporter like domains"/>
    <property type="match status" value="1"/>
</dbReference>
<feature type="transmembrane region" description="Helical" evidence="6">
    <location>
        <begin position="355"/>
        <end position="375"/>
    </location>
</feature>
<dbReference type="InterPro" id="IPR036259">
    <property type="entry name" value="MFS_trans_sf"/>
</dbReference>
<dbReference type="EMBL" id="JBHSSN010000004">
    <property type="protein sequence ID" value="MFC6322845.1"/>
    <property type="molecule type" value="Genomic_DNA"/>
</dbReference>
<feature type="transmembrane region" description="Helical" evidence="6">
    <location>
        <begin position="48"/>
        <end position="69"/>
    </location>
</feature>
<keyword evidence="3 6" id="KW-0812">Transmembrane</keyword>
<proteinExistence type="predicted"/>
<name>A0ABW1UVT1_9LACO</name>
<feature type="transmembrane region" description="Helical" evidence="6">
    <location>
        <begin position="112"/>
        <end position="130"/>
    </location>
</feature>
<feature type="transmembrane region" description="Helical" evidence="6">
    <location>
        <begin position="12"/>
        <end position="28"/>
    </location>
</feature>
<keyword evidence="5 6" id="KW-0472">Membrane</keyword>
<evidence type="ECO:0000256" key="1">
    <source>
        <dbReference type="ARBA" id="ARBA00004651"/>
    </source>
</evidence>
<feature type="domain" description="Major facilitator superfamily (MFS) profile" evidence="7">
    <location>
        <begin position="14"/>
        <end position="454"/>
    </location>
</feature>
<keyword evidence="2" id="KW-0813">Transport</keyword>
<reference evidence="9" key="1">
    <citation type="journal article" date="2019" name="Int. J. Syst. Evol. Microbiol.">
        <title>The Global Catalogue of Microorganisms (GCM) 10K type strain sequencing project: providing services to taxonomists for standard genome sequencing and annotation.</title>
        <authorList>
            <consortium name="The Broad Institute Genomics Platform"/>
            <consortium name="The Broad Institute Genome Sequencing Center for Infectious Disease"/>
            <person name="Wu L."/>
            <person name="Ma J."/>
        </authorList>
    </citation>
    <scope>NUCLEOTIDE SEQUENCE [LARGE SCALE GENOMIC DNA]</scope>
    <source>
        <strain evidence="9">CCM 8895</strain>
    </source>
</reference>
<dbReference type="SUPFAM" id="SSF103473">
    <property type="entry name" value="MFS general substrate transporter"/>
    <property type="match status" value="1"/>
</dbReference>
<dbReference type="CDD" id="cd17321">
    <property type="entry name" value="MFS_MMR_MDR_like"/>
    <property type="match status" value="1"/>
</dbReference>
<comment type="caution">
    <text evidence="8">The sequence shown here is derived from an EMBL/GenBank/DDBJ whole genome shotgun (WGS) entry which is preliminary data.</text>
</comment>
<dbReference type="InterPro" id="IPR020846">
    <property type="entry name" value="MFS_dom"/>
</dbReference>
<keyword evidence="4 6" id="KW-1133">Transmembrane helix</keyword>
<dbReference type="PANTHER" id="PTHR42718:SF9">
    <property type="entry name" value="MAJOR FACILITATOR SUPERFAMILY MULTIDRUG TRANSPORTER MFSC"/>
    <property type="match status" value="1"/>
</dbReference>
<evidence type="ECO:0000256" key="4">
    <source>
        <dbReference type="ARBA" id="ARBA00022989"/>
    </source>
</evidence>
<feature type="transmembrane region" description="Helical" evidence="6">
    <location>
        <begin position="266"/>
        <end position="290"/>
    </location>
</feature>
<feature type="transmembrane region" description="Helical" evidence="6">
    <location>
        <begin position="81"/>
        <end position="106"/>
    </location>
</feature>
<keyword evidence="9" id="KW-1185">Reference proteome</keyword>
<dbReference type="Proteomes" id="UP001596186">
    <property type="component" value="Unassembled WGS sequence"/>
</dbReference>
<feature type="transmembrane region" description="Helical" evidence="6">
    <location>
        <begin position="396"/>
        <end position="416"/>
    </location>
</feature>
<dbReference type="Gene3D" id="1.20.1720.10">
    <property type="entry name" value="Multidrug resistance protein D"/>
    <property type="match status" value="1"/>
</dbReference>
<accession>A0ABW1UVT1</accession>
<sequence>MKSMNKQYQGTNRLLLGIVLSVLTYWLFAQSLLNMAPDVQTSLKITTASLNIGISITSLFSGIFIVTAGRLSDRFGRIKTTYLGITINIIGSFVLIIANGSILFIAGRILQGISAACIMPATMALIKAYFHDKNRQRALSFWSIGSWGGSGFCSFFGGYIDSNFGWRYVFVISIIVSIISIMLIWGTPESLAENENTKAFDWIGMLMFILFTLSLNILISSGIFRNFIQTGSLLVVMILCGVSFYKFEKNRVDKFIDFKLFRDRAYVIAVVSNFFLNAMIGTLIVVNSYVQQSRGLSPLKTGSLSLSYLILVLLMIRVGEKVLQELGPKKPMLLGAAASTFGVLLMSLTMVKGSYLLIVTLGYGLLGLGFGIYATPSTDTAISNVPSSEVGEAAGIYKMSSALGGAIGTAISASVYASFKNHDLGASLGLYSNVLFGILALTSILMFLPNITKK</sequence>